<dbReference type="PROSITE" id="PS50977">
    <property type="entry name" value="HTH_TETR_2"/>
    <property type="match status" value="1"/>
</dbReference>
<evidence type="ECO:0000313" key="7">
    <source>
        <dbReference type="EMBL" id="OSZ57488.1"/>
    </source>
</evidence>
<comment type="caution">
    <text evidence="7">The sequence shown here is derived from an EMBL/GenBank/DDBJ whole genome shotgun (WGS) entry which is preliminary data.</text>
</comment>
<protein>
    <submittedName>
        <fullName evidence="7">TetR family transcriptional regulator</fullName>
    </submittedName>
</protein>
<evidence type="ECO:0000256" key="1">
    <source>
        <dbReference type="ARBA" id="ARBA00022491"/>
    </source>
</evidence>
<evidence type="ECO:0000259" key="6">
    <source>
        <dbReference type="PROSITE" id="PS50977"/>
    </source>
</evidence>
<reference evidence="7 8" key="1">
    <citation type="submission" date="2016-12" db="EMBL/GenBank/DDBJ databases">
        <title>Genome Mining:The Detection of Biosynthetic Gene Clusters to Aid in the Expression of Curamycin A produced by Streptomyces sp. strain CZA14.</title>
        <authorList>
            <person name="Durrell K.A."/>
            <person name="Kirby B.M."/>
            <person name="Khan W."/>
            <person name="Mthethwa T."/>
            <person name="Le Roes-Hill M."/>
        </authorList>
    </citation>
    <scope>NUCLEOTIDE SEQUENCE [LARGE SCALE GENOMIC DNA]</scope>
    <source>
        <strain evidence="7 8">CZA14</strain>
    </source>
</reference>
<sequence>MAQQTEAVRRPPLNRDRVLRAAVALADEIGIEALSMRKLAQELGVVPMALYKHVANKDQLLDGMVDVVVGEIDLPAPESDWKSAVRQRILSARRALQGHSWAAQVVRSRARPTPVVLAYMDSVIGIFRTGGFSVDLTHHVMHTLGSRVLGFTQELFDASPSPAPEAQAVLVPADAGQFPYVTELAMAVAHDEESVVGQGCDDQFEFEFALDLLLDGFERLRQQRWTSANPSGEKTV</sequence>
<dbReference type="InterPro" id="IPR050109">
    <property type="entry name" value="HTH-type_TetR-like_transc_reg"/>
</dbReference>
<dbReference type="InterPro" id="IPR009057">
    <property type="entry name" value="Homeodomain-like_sf"/>
</dbReference>
<dbReference type="Proteomes" id="UP000194266">
    <property type="component" value="Unassembled WGS sequence"/>
</dbReference>
<evidence type="ECO:0000256" key="5">
    <source>
        <dbReference type="PROSITE-ProRule" id="PRU00335"/>
    </source>
</evidence>
<evidence type="ECO:0000256" key="2">
    <source>
        <dbReference type="ARBA" id="ARBA00023015"/>
    </source>
</evidence>
<dbReference type="PRINTS" id="PR00400">
    <property type="entry name" value="TETREPRESSOR"/>
</dbReference>
<organism evidence="7 8">
    <name type="scientific">Streptomyces pharetrae CZA14</name>
    <dbReference type="NCBI Taxonomy" id="1144883"/>
    <lineage>
        <taxon>Bacteria</taxon>
        <taxon>Bacillati</taxon>
        <taxon>Actinomycetota</taxon>
        <taxon>Actinomycetes</taxon>
        <taxon>Kitasatosporales</taxon>
        <taxon>Streptomycetaceae</taxon>
        <taxon>Streptomyces</taxon>
    </lineage>
</organism>
<evidence type="ECO:0000313" key="8">
    <source>
        <dbReference type="Proteomes" id="UP000194266"/>
    </source>
</evidence>
<keyword evidence="3 5" id="KW-0238">DNA-binding</keyword>
<dbReference type="Gene3D" id="1.10.357.10">
    <property type="entry name" value="Tetracycline Repressor, domain 2"/>
    <property type="match status" value="1"/>
</dbReference>
<accession>A0ABX3YCM7</accession>
<name>A0ABX3YCM7_9ACTN</name>
<dbReference type="RefSeq" id="WP_086171884.1">
    <property type="nucleotide sequence ID" value="NZ_MRYD01000187.1"/>
</dbReference>
<proteinExistence type="predicted"/>
<dbReference type="SUPFAM" id="SSF46689">
    <property type="entry name" value="Homeodomain-like"/>
    <property type="match status" value="1"/>
</dbReference>
<feature type="DNA-binding region" description="H-T-H motif" evidence="5">
    <location>
        <begin position="35"/>
        <end position="54"/>
    </location>
</feature>
<dbReference type="PRINTS" id="PR00455">
    <property type="entry name" value="HTHTETR"/>
</dbReference>
<feature type="domain" description="HTH tetR-type" evidence="6">
    <location>
        <begin position="12"/>
        <end position="72"/>
    </location>
</feature>
<dbReference type="Gene3D" id="1.10.10.60">
    <property type="entry name" value="Homeodomain-like"/>
    <property type="match status" value="1"/>
</dbReference>
<gene>
    <name evidence="7" type="ORF">OQI_27005</name>
</gene>
<dbReference type="InterPro" id="IPR036271">
    <property type="entry name" value="Tet_transcr_reg_TetR-rel_C_sf"/>
</dbReference>
<evidence type="ECO:0000256" key="3">
    <source>
        <dbReference type="ARBA" id="ARBA00023125"/>
    </source>
</evidence>
<keyword evidence="2" id="KW-0805">Transcription regulation</keyword>
<dbReference type="Pfam" id="PF00440">
    <property type="entry name" value="TetR_N"/>
    <property type="match status" value="1"/>
</dbReference>
<keyword evidence="1" id="KW-0678">Repressor</keyword>
<evidence type="ECO:0000256" key="4">
    <source>
        <dbReference type="ARBA" id="ARBA00023163"/>
    </source>
</evidence>
<dbReference type="Pfam" id="PF02909">
    <property type="entry name" value="TetR_C_1"/>
    <property type="match status" value="1"/>
</dbReference>
<dbReference type="EMBL" id="MRYD01000187">
    <property type="protein sequence ID" value="OSZ57488.1"/>
    <property type="molecule type" value="Genomic_DNA"/>
</dbReference>
<dbReference type="SUPFAM" id="SSF48498">
    <property type="entry name" value="Tetracyclin repressor-like, C-terminal domain"/>
    <property type="match status" value="1"/>
</dbReference>
<dbReference type="InterPro" id="IPR004111">
    <property type="entry name" value="Repressor_TetR_C"/>
</dbReference>
<dbReference type="InterPro" id="IPR003012">
    <property type="entry name" value="Tet_transcr_reg_TetR"/>
</dbReference>
<dbReference type="PANTHER" id="PTHR30055:SF151">
    <property type="entry name" value="TRANSCRIPTIONAL REGULATORY PROTEIN"/>
    <property type="match status" value="1"/>
</dbReference>
<dbReference type="PANTHER" id="PTHR30055">
    <property type="entry name" value="HTH-TYPE TRANSCRIPTIONAL REGULATOR RUTR"/>
    <property type="match status" value="1"/>
</dbReference>
<keyword evidence="4" id="KW-0804">Transcription</keyword>
<keyword evidence="8" id="KW-1185">Reference proteome</keyword>
<dbReference type="InterPro" id="IPR001647">
    <property type="entry name" value="HTH_TetR"/>
</dbReference>